<dbReference type="HOGENOM" id="CLU_3170081_0_0_0"/>
<evidence type="ECO:0000256" key="1">
    <source>
        <dbReference type="SAM" id="Phobius"/>
    </source>
</evidence>
<feature type="transmembrane region" description="Helical" evidence="1">
    <location>
        <begin position="5"/>
        <end position="21"/>
    </location>
</feature>
<proteinExistence type="predicted"/>
<reference evidence="2 3" key="1">
    <citation type="journal article" date="2012" name="Genome Biol. Evol.">
        <title>Genome Sequence of the Mesophilic Thermotogales Bacterium Mesotoga prima MesG1.Ag.4.2 Reveals the Largest Thermotogales Genome To Date.</title>
        <authorList>
            <person name="Zhaxybayeva O."/>
            <person name="Swithers K.S."/>
            <person name="Foght J."/>
            <person name="Green A.G."/>
            <person name="Bruce D."/>
            <person name="Detter C."/>
            <person name="Han S."/>
            <person name="Teshima H."/>
            <person name="Han J."/>
            <person name="Woyke T."/>
            <person name="Pitluck S."/>
            <person name="Nolan M."/>
            <person name="Ivanova N."/>
            <person name="Pati A."/>
            <person name="Land M.L."/>
            <person name="Dlutek M."/>
            <person name="Doolittle W.F."/>
            <person name="Noll K.M."/>
            <person name="Nesbo C.L."/>
        </authorList>
    </citation>
    <scope>NUCLEOTIDE SEQUENCE [LARGE SCALE GENOMIC DNA]</scope>
    <source>
        <strain evidence="3">mesG1.Ag.4.2</strain>
    </source>
</reference>
<feature type="transmembrane region" description="Helical" evidence="1">
    <location>
        <begin position="27"/>
        <end position="45"/>
    </location>
</feature>
<evidence type="ECO:0000313" key="3">
    <source>
        <dbReference type="Proteomes" id="UP000002881"/>
    </source>
</evidence>
<organism evidence="2 3">
    <name type="scientific">Mesotoga prima MesG1.Ag.4.2</name>
    <dbReference type="NCBI Taxonomy" id="660470"/>
    <lineage>
        <taxon>Bacteria</taxon>
        <taxon>Thermotogati</taxon>
        <taxon>Thermotogota</taxon>
        <taxon>Thermotogae</taxon>
        <taxon>Kosmotogales</taxon>
        <taxon>Kosmotogaceae</taxon>
        <taxon>Mesotoga</taxon>
    </lineage>
</organism>
<dbReference type="AlphaFoldDB" id="I2F5Q1"/>
<evidence type="ECO:0000313" key="2">
    <source>
        <dbReference type="EMBL" id="AFK07254.1"/>
    </source>
</evidence>
<keyword evidence="3" id="KW-1185">Reference proteome</keyword>
<dbReference type="Proteomes" id="UP000002881">
    <property type="component" value="Chromosome"/>
</dbReference>
<keyword evidence="1" id="KW-1133">Transmembrane helix</keyword>
<keyword evidence="1" id="KW-0472">Membrane</keyword>
<keyword evidence="1" id="KW-0812">Transmembrane</keyword>
<sequence length="47" mass="5571">MTYLYIAIAVYLSSVLIYNAYKSAKKWEWVMSAMILIPQILRIFLIK</sequence>
<gene>
    <name evidence="2" type="ORF">Theba_1584</name>
</gene>
<dbReference type="STRING" id="660470.Theba_1584"/>
<accession>I2F5Q1</accession>
<protein>
    <submittedName>
        <fullName evidence="2">Uncharacterized protein</fullName>
    </submittedName>
</protein>
<dbReference type="EMBL" id="CP003532">
    <property type="protein sequence ID" value="AFK07254.1"/>
    <property type="molecule type" value="Genomic_DNA"/>
</dbReference>
<dbReference type="KEGG" id="mpg:Theba_1584"/>
<name>I2F5Q1_9BACT</name>